<protein>
    <recommendedName>
        <fullName evidence="3">Transposase</fullName>
    </recommendedName>
</protein>
<dbReference type="EMBL" id="CP111014">
    <property type="protein sequence ID" value="WAQ99351.1"/>
    <property type="molecule type" value="Genomic_DNA"/>
</dbReference>
<dbReference type="Proteomes" id="UP001164746">
    <property type="component" value="Chromosome 3"/>
</dbReference>
<evidence type="ECO:0008006" key="3">
    <source>
        <dbReference type="Google" id="ProtNLM"/>
    </source>
</evidence>
<accession>A0ABY7DRW9</accession>
<sequence length="81" mass="9324">MRWKTPETLGCHEGWGSEKRLSGKIFISVDLISSWCRGGEAFNETGMRHFGFRTKTKQRTDFSGYYTLIKQSDCSNTTHKV</sequence>
<name>A0ABY7DRW9_MYAAR</name>
<proteinExistence type="predicted"/>
<evidence type="ECO:0000313" key="1">
    <source>
        <dbReference type="EMBL" id="WAQ99351.1"/>
    </source>
</evidence>
<keyword evidence="2" id="KW-1185">Reference proteome</keyword>
<organism evidence="1 2">
    <name type="scientific">Mya arenaria</name>
    <name type="common">Soft-shell clam</name>
    <dbReference type="NCBI Taxonomy" id="6604"/>
    <lineage>
        <taxon>Eukaryota</taxon>
        <taxon>Metazoa</taxon>
        <taxon>Spiralia</taxon>
        <taxon>Lophotrochozoa</taxon>
        <taxon>Mollusca</taxon>
        <taxon>Bivalvia</taxon>
        <taxon>Autobranchia</taxon>
        <taxon>Heteroconchia</taxon>
        <taxon>Euheterodonta</taxon>
        <taxon>Imparidentia</taxon>
        <taxon>Neoheterodontei</taxon>
        <taxon>Myida</taxon>
        <taxon>Myoidea</taxon>
        <taxon>Myidae</taxon>
        <taxon>Mya</taxon>
    </lineage>
</organism>
<reference evidence="1" key="1">
    <citation type="submission" date="2022-11" db="EMBL/GenBank/DDBJ databases">
        <title>Centuries of genome instability and evolution in soft-shell clam transmissible cancer (bioRxiv).</title>
        <authorList>
            <person name="Hart S.F.M."/>
            <person name="Yonemitsu M.A."/>
            <person name="Giersch R.M."/>
            <person name="Beal B.F."/>
            <person name="Arriagada G."/>
            <person name="Davis B.W."/>
            <person name="Ostrander E.A."/>
            <person name="Goff S.P."/>
            <person name="Metzger M.J."/>
        </authorList>
    </citation>
    <scope>NUCLEOTIDE SEQUENCE</scope>
    <source>
        <strain evidence="1">MELC-2E11</strain>
        <tissue evidence="1">Siphon/mantle</tissue>
    </source>
</reference>
<evidence type="ECO:0000313" key="2">
    <source>
        <dbReference type="Proteomes" id="UP001164746"/>
    </source>
</evidence>
<gene>
    <name evidence="1" type="ORF">MAR_023724</name>
</gene>